<comment type="subcellular location">
    <subcellularLocation>
        <location evidence="1">Cell inner membrane</location>
        <topology evidence="1">Multi-pass membrane protein</topology>
    </subcellularLocation>
</comment>
<feature type="transmembrane region" description="Helical" evidence="9">
    <location>
        <begin position="306"/>
        <end position="326"/>
    </location>
</feature>
<proteinExistence type="predicted"/>
<evidence type="ECO:0000256" key="2">
    <source>
        <dbReference type="ARBA" id="ARBA00022448"/>
    </source>
</evidence>
<dbReference type="RefSeq" id="WP_090410076.1">
    <property type="nucleotide sequence ID" value="NZ_FNDQ01000023.1"/>
</dbReference>
<dbReference type="Proteomes" id="UP000243588">
    <property type="component" value="Unassembled WGS sequence"/>
</dbReference>
<evidence type="ECO:0000313" key="10">
    <source>
        <dbReference type="EMBL" id="SDH89821.1"/>
    </source>
</evidence>
<feature type="transmembrane region" description="Helical" evidence="9">
    <location>
        <begin position="153"/>
        <end position="174"/>
    </location>
</feature>
<dbReference type="EMBL" id="FNDQ01000023">
    <property type="protein sequence ID" value="SDH89821.1"/>
    <property type="molecule type" value="Genomic_DNA"/>
</dbReference>
<dbReference type="AlphaFoldDB" id="A0A1G8G6C1"/>
<dbReference type="InterPro" id="IPR013059">
    <property type="entry name" value="Trp_tyr_transpt"/>
</dbReference>
<evidence type="ECO:0000313" key="11">
    <source>
        <dbReference type="Proteomes" id="UP000243588"/>
    </source>
</evidence>
<feature type="transmembrane region" description="Helical" evidence="9">
    <location>
        <begin position="332"/>
        <end position="353"/>
    </location>
</feature>
<dbReference type="GO" id="GO:0003333">
    <property type="term" value="P:amino acid transmembrane transport"/>
    <property type="evidence" value="ECO:0007669"/>
    <property type="project" value="InterPro"/>
</dbReference>
<keyword evidence="3" id="KW-1003">Cell membrane</keyword>
<evidence type="ECO:0000256" key="6">
    <source>
        <dbReference type="ARBA" id="ARBA00022970"/>
    </source>
</evidence>
<feature type="transmembrane region" description="Helical" evidence="9">
    <location>
        <begin position="32"/>
        <end position="57"/>
    </location>
</feature>
<keyword evidence="8 9" id="KW-0472">Membrane</keyword>
<name>A0A1G8G6C1_9FLAO</name>
<dbReference type="PRINTS" id="PR00166">
    <property type="entry name" value="AROAAPRMEASE"/>
</dbReference>
<feature type="transmembrane region" description="Helical" evidence="9">
    <location>
        <begin position="215"/>
        <end position="231"/>
    </location>
</feature>
<gene>
    <name evidence="10" type="ORF">SAMN05421818_1238</name>
</gene>
<keyword evidence="6" id="KW-0029">Amino-acid transport</keyword>
<organism evidence="10 11">
    <name type="scientific">Myroides phaeus</name>
    <dbReference type="NCBI Taxonomy" id="702745"/>
    <lineage>
        <taxon>Bacteria</taxon>
        <taxon>Pseudomonadati</taxon>
        <taxon>Bacteroidota</taxon>
        <taxon>Flavobacteriia</taxon>
        <taxon>Flavobacteriales</taxon>
        <taxon>Flavobacteriaceae</taxon>
        <taxon>Myroides</taxon>
    </lineage>
</organism>
<feature type="transmembrane region" description="Helical" evidence="9">
    <location>
        <begin position="374"/>
        <end position="396"/>
    </location>
</feature>
<keyword evidence="11" id="KW-1185">Reference proteome</keyword>
<feature type="transmembrane region" description="Helical" evidence="9">
    <location>
        <begin position="78"/>
        <end position="100"/>
    </location>
</feature>
<keyword evidence="5 9" id="KW-0812">Transmembrane</keyword>
<dbReference type="PANTHER" id="PTHR46997">
    <property type="entry name" value="LOW AFFINITY TRYPTOPHAN PERMEASE-RELATED"/>
    <property type="match status" value="1"/>
</dbReference>
<evidence type="ECO:0000256" key="9">
    <source>
        <dbReference type="SAM" id="Phobius"/>
    </source>
</evidence>
<evidence type="ECO:0000256" key="7">
    <source>
        <dbReference type="ARBA" id="ARBA00022989"/>
    </source>
</evidence>
<feature type="transmembrane region" description="Helical" evidence="9">
    <location>
        <begin position="272"/>
        <end position="294"/>
    </location>
</feature>
<dbReference type="PANTHER" id="PTHR46997:SF2">
    <property type="entry name" value="TYROSINE-SPECIFIC TRANSPORT SYSTEM"/>
    <property type="match status" value="1"/>
</dbReference>
<feature type="transmembrane region" description="Helical" evidence="9">
    <location>
        <begin position="120"/>
        <end position="141"/>
    </location>
</feature>
<feature type="transmembrane region" description="Helical" evidence="9">
    <location>
        <begin position="7"/>
        <end position="26"/>
    </location>
</feature>
<dbReference type="InterPro" id="IPR018227">
    <property type="entry name" value="Amino_acid_transport_2"/>
</dbReference>
<evidence type="ECO:0000256" key="3">
    <source>
        <dbReference type="ARBA" id="ARBA00022475"/>
    </source>
</evidence>
<keyword evidence="4" id="KW-0997">Cell inner membrane</keyword>
<dbReference type="GO" id="GO:0005886">
    <property type="term" value="C:plasma membrane"/>
    <property type="evidence" value="ECO:0007669"/>
    <property type="project" value="UniProtKB-SubCell"/>
</dbReference>
<feature type="transmembrane region" description="Helical" evidence="9">
    <location>
        <begin position="180"/>
        <end position="203"/>
    </location>
</feature>
<dbReference type="GO" id="GO:0015173">
    <property type="term" value="F:aromatic amino acid transmembrane transporter activity"/>
    <property type="evidence" value="ECO:0007669"/>
    <property type="project" value="InterPro"/>
</dbReference>
<evidence type="ECO:0000256" key="1">
    <source>
        <dbReference type="ARBA" id="ARBA00004429"/>
    </source>
</evidence>
<evidence type="ECO:0000256" key="5">
    <source>
        <dbReference type="ARBA" id="ARBA00022692"/>
    </source>
</evidence>
<reference evidence="11" key="1">
    <citation type="submission" date="2016-10" db="EMBL/GenBank/DDBJ databases">
        <authorList>
            <person name="Varghese N."/>
            <person name="Submissions S."/>
        </authorList>
    </citation>
    <scope>NUCLEOTIDE SEQUENCE [LARGE SCALE GENOMIC DNA]</scope>
    <source>
        <strain evidence="11">DSM 23313</strain>
    </source>
</reference>
<keyword evidence="7 9" id="KW-1133">Transmembrane helix</keyword>
<evidence type="ECO:0000256" key="8">
    <source>
        <dbReference type="ARBA" id="ARBA00023136"/>
    </source>
</evidence>
<dbReference type="Gene3D" id="1.20.1740.10">
    <property type="entry name" value="Amino acid/polyamine transporter I"/>
    <property type="match status" value="1"/>
</dbReference>
<keyword evidence="2" id="KW-0813">Transport</keyword>
<evidence type="ECO:0000256" key="4">
    <source>
        <dbReference type="ARBA" id="ARBA00022519"/>
    </source>
</evidence>
<dbReference type="STRING" id="702745.SAMN05421818_1238"/>
<protein>
    <submittedName>
        <fullName evidence="10">Tyrosine-specific transport protein</fullName>
    </submittedName>
</protein>
<accession>A0A1G8G6C1</accession>
<dbReference type="Pfam" id="PF03222">
    <property type="entry name" value="Trp_Tyr_perm"/>
    <property type="match status" value="1"/>
</dbReference>
<sequence length="399" mass="43522">MQRIIGSILIVAGTTIGAGMLAMPIISANVGFSFMALILFCIWFAMFYTSILLVDVYKYNSPNDGLNTLTIKYLGKPGAIVTAISMLTLMYALVSAYITGGGEILRTNLELWLEREISPQITAVLFAVMFGGIIAFGTRIVDISTKIVFSIKLLFLCVVIGLLLPKIEAAHLAFTPTTALPVLATIPVVFTSFGFYVVIPSLVKYLDGNLKQLKWVFFIGSIIPLVLYLIWELTILGNIESSAFNVILQENSGLEGLLKAIRKIQDSSVIKVAFNIFAAAAILTSFWGVALSLSDYIKDLGKNRPMVNHSVSATLLTFIPPLMFALFYPDGFIIALGYASVSLVILALVMPMLMLKKAQQQAGEQQPVLQKIAFVFLWGLSALIIVLQGLMVAKILPAY</sequence>